<evidence type="ECO:0000256" key="7">
    <source>
        <dbReference type="PROSITE-ProRule" id="PRU01373"/>
    </source>
</evidence>
<feature type="active site" description="Proton donor/acceptor" evidence="7">
    <location>
        <position position="142"/>
    </location>
</feature>
<dbReference type="STRING" id="1902579.BHV28_15960"/>
<name>A0A1U9JWM3_9HYPH</name>
<dbReference type="UniPathway" id="UPA00219"/>
<dbReference type="GO" id="GO:0009252">
    <property type="term" value="P:peptidoglycan biosynthetic process"/>
    <property type="evidence" value="ECO:0007669"/>
    <property type="project" value="UniProtKB-UniPathway"/>
</dbReference>
<evidence type="ECO:0000256" key="5">
    <source>
        <dbReference type="ARBA" id="ARBA00022984"/>
    </source>
</evidence>
<dbReference type="PANTHER" id="PTHR38589:SF1">
    <property type="entry name" value="BLR0621 PROTEIN"/>
    <property type="match status" value="1"/>
</dbReference>
<dbReference type="SUPFAM" id="SSF141523">
    <property type="entry name" value="L,D-transpeptidase catalytic domain-like"/>
    <property type="match status" value="1"/>
</dbReference>
<proteinExistence type="inferred from homology"/>
<evidence type="ECO:0000256" key="4">
    <source>
        <dbReference type="ARBA" id="ARBA00022960"/>
    </source>
</evidence>
<dbReference type="EMBL" id="CP017315">
    <property type="protein sequence ID" value="AQS42274.1"/>
    <property type="molecule type" value="Genomic_DNA"/>
</dbReference>
<feature type="domain" description="L,D-TPase catalytic" evidence="8">
    <location>
        <begin position="11"/>
        <end position="178"/>
    </location>
</feature>
<gene>
    <name evidence="9" type="ORF">BHV28_15960</name>
</gene>
<keyword evidence="10" id="KW-1185">Reference proteome</keyword>
<feature type="active site" description="Nucleophile" evidence="7">
    <location>
        <position position="154"/>
    </location>
</feature>
<dbReference type="Proteomes" id="UP000188912">
    <property type="component" value="Chromosome"/>
</dbReference>
<dbReference type="GO" id="GO:0071555">
    <property type="term" value="P:cell wall organization"/>
    <property type="evidence" value="ECO:0007669"/>
    <property type="project" value="UniProtKB-UniRule"/>
</dbReference>
<dbReference type="KEGG" id="thd:BHV28_15960"/>
<reference evidence="9 10" key="1">
    <citation type="journal article" date="2010" name="Science">
        <title>Genomic comparison of the ants Camponotus floridanus and Harpegnathos saltator.</title>
        <authorList>
            <person name="Bonasio R."/>
            <person name="Zhang G."/>
            <person name="Ye C."/>
            <person name="Mutti N.S."/>
            <person name="Fang X."/>
            <person name="Qin N."/>
            <person name="Donahue G."/>
            <person name="Yang P."/>
            <person name="Li Q."/>
            <person name="Li C."/>
            <person name="Zhang P."/>
            <person name="Huang Z."/>
            <person name="Berger S.L."/>
            <person name="Reinberg D."/>
            <person name="Wang J."/>
            <person name="Liebig J."/>
        </authorList>
    </citation>
    <scope>NUCLEOTIDE SEQUENCE [LARGE SCALE GENOMIC DNA]</scope>
    <source>
        <strain evidence="9 10">Hsal</strain>
    </source>
</reference>
<dbReference type="GO" id="GO:0008360">
    <property type="term" value="P:regulation of cell shape"/>
    <property type="evidence" value="ECO:0007669"/>
    <property type="project" value="UniProtKB-UniRule"/>
</dbReference>
<comment type="similarity">
    <text evidence="2">Belongs to the YkuD family.</text>
</comment>
<dbReference type="AlphaFoldDB" id="A0A1U9JWM3"/>
<comment type="pathway">
    <text evidence="1 7">Cell wall biogenesis; peptidoglycan biosynthesis.</text>
</comment>
<protein>
    <submittedName>
        <fullName evidence="9">L,D-transpeptidase catalytic domain-containing protein</fullName>
    </submittedName>
</protein>
<evidence type="ECO:0000256" key="2">
    <source>
        <dbReference type="ARBA" id="ARBA00005992"/>
    </source>
</evidence>
<reference evidence="9 10" key="2">
    <citation type="journal article" date="2016" name="Sci. Rep.">
        <title>The genome of Rhizobiales bacteria in predatory ants reveals urease gene functions but no genes for nitrogen fixation.</title>
        <authorList>
            <person name="Neuvonen M.M."/>
            <person name="Tamarit D."/>
            <person name="Naslund K."/>
            <person name="Liebig J."/>
            <person name="Feldhaar H."/>
            <person name="Moran N.A."/>
            <person name="Guy L."/>
            <person name="Andersson S.G."/>
        </authorList>
    </citation>
    <scope>NUCLEOTIDE SEQUENCE [LARGE SCALE GENOMIC DNA]</scope>
    <source>
        <strain evidence="9 10">Hsal</strain>
    </source>
</reference>
<keyword evidence="5 7" id="KW-0573">Peptidoglycan synthesis</keyword>
<accession>A0A1U9JWM3</accession>
<evidence type="ECO:0000313" key="10">
    <source>
        <dbReference type="Proteomes" id="UP000188912"/>
    </source>
</evidence>
<dbReference type="GO" id="GO:0004180">
    <property type="term" value="F:carboxypeptidase activity"/>
    <property type="evidence" value="ECO:0007669"/>
    <property type="project" value="UniProtKB-ARBA"/>
</dbReference>
<dbReference type="PROSITE" id="PS52029">
    <property type="entry name" value="LD_TPASE"/>
    <property type="match status" value="1"/>
</dbReference>
<evidence type="ECO:0000256" key="6">
    <source>
        <dbReference type="ARBA" id="ARBA00023316"/>
    </source>
</evidence>
<dbReference type="Pfam" id="PF03734">
    <property type="entry name" value="YkuD"/>
    <property type="match status" value="1"/>
</dbReference>
<dbReference type="InterPro" id="IPR005490">
    <property type="entry name" value="LD_TPept_cat_dom"/>
</dbReference>
<keyword evidence="6 7" id="KW-0961">Cell wall biogenesis/degradation</keyword>
<sequence length="179" mass="20104">MRKNRSFFTTVVVRPAPGNKTRGILQAGPLRLPCAIGRGGMSAHKREGDGATPIGSMQIISGFRKPFACPLPPCRVKLHRTRAADGWCDDPHASNYNRPVRLPCPANAETMRREDELYDIGFVLDWNIRPRSKNRGSAIFFHLAKPGYPPTQGCIALSRRDMERLLPHLAPRTRLVIRR</sequence>
<organism evidence="9 10">
    <name type="scientific">Candidatus Tokpelaia hoelldobleri</name>
    <dbReference type="NCBI Taxonomy" id="1902579"/>
    <lineage>
        <taxon>Bacteria</taxon>
        <taxon>Pseudomonadati</taxon>
        <taxon>Pseudomonadota</taxon>
        <taxon>Alphaproteobacteria</taxon>
        <taxon>Hyphomicrobiales</taxon>
        <taxon>Candidatus Tokpelaia</taxon>
    </lineage>
</organism>
<evidence type="ECO:0000256" key="3">
    <source>
        <dbReference type="ARBA" id="ARBA00022679"/>
    </source>
</evidence>
<dbReference type="GO" id="GO:0016740">
    <property type="term" value="F:transferase activity"/>
    <property type="evidence" value="ECO:0007669"/>
    <property type="project" value="UniProtKB-KW"/>
</dbReference>
<keyword evidence="3" id="KW-0808">Transferase</keyword>
<evidence type="ECO:0000256" key="1">
    <source>
        <dbReference type="ARBA" id="ARBA00004752"/>
    </source>
</evidence>
<evidence type="ECO:0000259" key="8">
    <source>
        <dbReference type="PROSITE" id="PS52029"/>
    </source>
</evidence>
<dbReference type="PANTHER" id="PTHR38589">
    <property type="entry name" value="BLR0621 PROTEIN"/>
    <property type="match status" value="1"/>
</dbReference>
<dbReference type="CDD" id="cd16913">
    <property type="entry name" value="YkuD_like"/>
    <property type="match status" value="1"/>
</dbReference>
<keyword evidence="4 7" id="KW-0133">Cell shape</keyword>
<evidence type="ECO:0000313" key="9">
    <source>
        <dbReference type="EMBL" id="AQS42274.1"/>
    </source>
</evidence>
<dbReference type="InterPro" id="IPR038063">
    <property type="entry name" value="Transpep_catalytic_dom"/>
</dbReference>